<evidence type="ECO:0000256" key="2">
    <source>
        <dbReference type="ARBA" id="ARBA00007658"/>
    </source>
</evidence>
<keyword evidence="10" id="KW-1185">Reference proteome</keyword>
<dbReference type="STRING" id="10228.B3RPB3"/>
<evidence type="ECO:0000256" key="6">
    <source>
        <dbReference type="PIRSR" id="PIRSR601382-2"/>
    </source>
</evidence>
<dbReference type="GO" id="GO:0004571">
    <property type="term" value="F:mannosyl-oligosaccharide 1,2-alpha-mannosidase activity"/>
    <property type="evidence" value="ECO:0000318"/>
    <property type="project" value="GO_Central"/>
</dbReference>
<proteinExistence type="inferred from homology"/>
<dbReference type="OrthoDB" id="8118055at2759"/>
<comment type="subcellular location">
    <subcellularLocation>
        <location evidence="1">Endoplasmic reticulum</location>
    </subcellularLocation>
</comment>
<feature type="active site" description="Proton donor" evidence="5">
    <location>
        <position position="359"/>
    </location>
</feature>
<dbReference type="eggNOG" id="KOG2430">
    <property type="taxonomic scope" value="Eukaryota"/>
</dbReference>
<gene>
    <name evidence="9" type="ORF">TRIADDRAFT_20429</name>
</gene>
<dbReference type="GeneID" id="6750656"/>
<dbReference type="EC" id="3.2.1.-" evidence="7"/>
<dbReference type="SUPFAM" id="SSF48225">
    <property type="entry name" value="Seven-hairpin glycosidases"/>
    <property type="match status" value="1"/>
</dbReference>
<dbReference type="FunCoup" id="B3RPB3">
    <property type="interactions" value="1702"/>
</dbReference>
<dbReference type="CTD" id="6750656"/>
<reference evidence="9 10" key="1">
    <citation type="journal article" date="2008" name="Nature">
        <title>The Trichoplax genome and the nature of placozoans.</title>
        <authorList>
            <person name="Srivastava M."/>
            <person name="Begovic E."/>
            <person name="Chapman J."/>
            <person name="Putnam N.H."/>
            <person name="Hellsten U."/>
            <person name="Kawashima T."/>
            <person name="Kuo A."/>
            <person name="Mitros T."/>
            <person name="Salamov A."/>
            <person name="Carpenter M.L."/>
            <person name="Signorovitch A.Y."/>
            <person name="Moreno M.A."/>
            <person name="Kamm K."/>
            <person name="Grimwood J."/>
            <person name="Schmutz J."/>
            <person name="Shapiro H."/>
            <person name="Grigoriev I.V."/>
            <person name="Buss L.W."/>
            <person name="Schierwater B."/>
            <person name="Dellaporta S.L."/>
            <person name="Rokhsar D.S."/>
        </authorList>
    </citation>
    <scope>NUCLEOTIDE SEQUENCE [LARGE SCALE GENOMIC DNA]</scope>
    <source>
        <strain evidence="9 10">Grell-BS-1999</strain>
    </source>
</reference>
<dbReference type="OMA" id="RTSHAYM"/>
<feature type="binding site" evidence="6">
    <location>
        <position position="463"/>
    </location>
    <ligand>
        <name>Ca(2+)</name>
        <dbReference type="ChEBI" id="CHEBI:29108"/>
    </ligand>
</feature>
<dbReference type="GO" id="GO:0030968">
    <property type="term" value="P:endoplasmic reticulum unfolded protein response"/>
    <property type="evidence" value="ECO:0000318"/>
    <property type="project" value="GO_Central"/>
</dbReference>
<keyword evidence="7" id="KW-0326">Glycosidase</keyword>
<dbReference type="GO" id="GO:0016020">
    <property type="term" value="C:membrane"/>
    <property type="evidence" value="ECO:0007669"/>
    <property type="project" value="InterPro"/>
</dbReference>
<feature type="active site" evidence="5">
    <location>
        <position position="265"/>
    </location>
</feature>
<dbReference type="Proteomes" id="UP000009022">
    <property type="component" value="Unassembled WGS sequence"/>
</dbReference>
<evidence type="ECO:0000256" key="3">
    <source>
        <dbReference type="ARBA" id="ARBA00022824"/>
    </source>
</evidence>
<evidence type="ECO:0000256" key="7">
    <source>
        <dbReference type="RuleBase" id="RU361193"/>
    </source>
</evidence>
<dbReference type="EMBL" id="DS985242">
    <property type="protein sequence ID" value="EDV28158.1"/>
    <property type="molecule type" value="Genomic_DNA"/>
</dbReference>
<dbReference type="SUPFAM" id="SSF52025">
    <property type="entry name" value="PA domain"/>
    <property type="match status" value="1"/>
</dbReference>
<dbReference type="Gene3D" id="3.50.30.30">
    <property type="match status" value="1"/>
</dbReference>
<evidence type="ECO:0000256" key="5">
    <source>
        <dbReference type="PIRSR" id="PIRSR601382-1"/>
    </source>
</evidence>
<dbReference type="PANTHER" id="PTHR45679:SF2">
    <property type="entry name" value="ER DEGRADATION-ENHANCING ALPHA-MANNOSIDASE-LIKE PROTEIN 3"/>
    <property type="match status" value="1"/>
</dbReference>
<evidence type="ECO:0000313" key="9">
    <source>
        <dbReference type="EMBL" id="EDV28158.1"/>
    </source>
</evidence>
<dbReference type="AlphaFoldDB" id="B3RPB3"/>
<dbReference type="Gene3D" id="1.50.10.10">
    <property type="match status" value="1"/>
</dbReference>
<feature type="active site" evidence="5">
    <location>
        <position position="377"/>
    </location>
</feature>
<dbReference type="InterPro" id="IPR003137">
    <property type="entry name" value="PA_domain"/>
</dbReference>
<dbReference type="RefSeq" id="XP_002109992.1">
    <property type="nucleotide sequence ID" value="XM_002109956.1"/>
</dbReference>
<protein>
    <recommendedName>
        <fullName evidence="7">alpha-1,2-Mannosidase</fullName>
        <ecNumber evidence="7">3.2.1.-</ecNumber>
    </recommendedName>
</protein>
<dbReference type="InterPro" id="IPR046450">
    <property type="entry name" value="PA_dom_sf"/>
</dbReference>
<keyword evidence="6" id="KW-0479">Metal-binding</keyword>
<dbReference type="PhylomeDB" id="B3RPB3"/>
<dbReference type="InterPro" id="IPR001382">
    <property type="entry name" value="Glyco_hydro_47"/>
</dbReference>
<dbReference type="HOGENOM" id="CLU_003818_4_1_1"/>
<feature type="active site" description="Proton donor" evidence="5">
    <location>
        <position position="117"/>
    </location>
</feature>
<dbReference type="GO" id="GO:0005509">
    <property type="term" value="F:calcium ion binding"/>
    <property type="evidence" value="ECO:0007669"/>
    <property type="project" value="InterPro"/>
</dbReference>
<accession>B3RPB3</accession>
<dbReference type="PANTHER" id="PTHR45679">
    <property type="entry name" value="ER DEGRADATION-ENHANCING ALPHA-MANNOSIDASE-LIKE PROTEIN 2"/>
    <property type="match status" value="1"/>
</dbReference>
<organism evidence="9 10">
    <name type="scientific">Trichoplax adhaerens</name>
    <name type="common">Trichoplax reptans</name>
    <dbReference type="NCBI Taxonomy" id="10228"/>
    <lineage>
        <taxon>Eukaryota</taxon>
        <taxon>Metazoa</taxon>
        <taxon>Placozoa</taxon>
        <taxon>Uniplacotomia</taxon>
        <taxon>Trichoplacea</taxon>
        <taxon>Trichoplacidae</taxon>
        <taxon>Trichoplax</taxon>
    </lineage>
</organism>
<dbReference type="Pfam" id="PF01532">
    <property type="entry name" value="Glyco_hydro_47"/>
    <property type="match status" value="1"/>
</dbReference>
<name>B3RPB3_TRIAD</name>
<dbReference type="InterPro" id="IPR012341">
    <property type="entry name" value="6hp_glycosidase-like_sf"/>
</dbReference>
<evidence type="ECO:0000259" key="8">
    <source>
        <dbReference type="Pfam" id="PF02225"/>
    </source>
</evidence>
<dbReference type="GO" id="GO:0097466">
    <property type="term" value="P:ubiquitin-dependent glycoprotein ERAD pathway"/>
    <property type="evidence" value="ECO:0000318"/>
    <property type="project" value="GO_Central"/>
</dbReference>
<dbReference type="PRINTS" id="PR00747">
    <property type="entry name" value="GLYHDRLASE47"/>
</dbReference>
<comment type="cofactor">
    <cofactor evidence="6">
        <name>Ca(2+)</name>
        <dbReference type="ChEBI" id="CHEBI:29108"/>
    </cofactor>
</comment>
<keyword evidence="3" id="KW-0256">Endoplasmic reticulum</keyword>
<dbReference type="GO" id="GO:0005783">
    <property type="term" value="C:endoplasmic reticulum"/>
    <property type="evidence" value="ECO:0000318"/>
    <property type="project" value="GO_Central"/>
</dbReference>
<dbReference type="InterPro" id="IPR044674">
    <property type="entry name" value="EDEM1/2/3"/>
</dbReference>
<dbReference type="GO" id="GO:1904380">
    <property type="term" value="P:endoplasmic reticulum mannose trimming"/>
    <property type="evidence" value="ECO:0007669"/>
    <property type="project" value="InterPro"/>
</dbReference>
<evidence type="ECO:0000256" key="4">
    <source>
        <dbReference type="ARBA" id="ARBA00023180"/>
    </source>
</evidence>
<evidence type="ECO:0000313" key="10">
    <source>
        <dbReference type="Proteomes" id="UP000009022"/>
    </source>
</evidence>
<feature type="domain" description="PA" evidence="8">
    <location>
        <begin position="653"/>
        <end position="737"/>
    </location>
</feature>
<dbReference type="GO" id="GO:0044322">
    <property type="term" value="C:endoplasmic reticulum quality control compartment"/>
    <property type="evidence" value="ECO:0007669"/>
    <property type="project" value="GOC"/>
</dbReference>
<keyword evidence="4" id="KW-0325">Glycoprotein</keyword>
<dbReference type="InterPro" id="IPR036026">
    <property type="entry name" value="Seven-hairpin_glycosidases"/>
</dbReference>
<evidence type="ECO:0000256" key="1">
    <source>
        <dbReference type="ARBA" id="ARBA00004240"/>
    </source>
</evidence>
<dbReference type="KEGG" id="tad:TRIADDRAFT_20429"/>
<keyword evidence="7" id="KW-0378">Hydrolase</keyword>
<sequence length="768" mass="86125">MNAALITIAITNNIAFIFTIQFFREKVLEMFYHGYNAYMTNAYPADELMPLSCRGRIRGVEPDRGDIDDALGKFQLTLIDTLDTLAVLGDVAEFNKAVRSVINTVSFDTDIVVSVFETNIRILGGLLGGHAVAAHLKESGRPELQWYNNELLDKAKDIGNRLLPAFNSPTGIPYPRVNLKYGINKELSTSSTGRSTCLSCAGTVLLEFAALSRWSQNATFELKARLVMKQLWKRRQRHSNLLGQTIDVNDGDWITKDSGVGAGFDSYYEYCLKAYILLGDETFLHRFNTHYEAIMNYISQGPMLVNVLMHRPRYASRPYMDALQAFWPGLQVLKGDLKSAVITHQWLYEITKKHNFIPEAFTPNLGVYWPHHPLRPEFAESTYFLYKATRDPFYLEVGKSIVENLNNYARVPCGFAALKDVRTLSQEDRLDSFVFAETFKYLYLLFAEKEDVILPIDNFIFTTEAHLLPLSLSNIRISEIDRVMENKTINFTMDASTCPANNDKSNSFSKFTMNLRSGTTEKQCDPKDASQAINADNLKLKPSDLVIGNLEHQKLLQEMGVQIVSIQDGRLHLQHMPSIAKSPKDAELGLEFMRQVIEVNRIIKENPVIQPRVVQLLSAPHNGLVTLSAGPAQFGKNLTAKYHVRGFAAISNPVSGCTALNNFDDVSGKIVITKRGDCMFIDKARNVQASGAIGLIVIDNTEGSSAHSHQVFAMSGDQNNDIKIPAVFLFQKEGKILIEAVRNSDSKFEILLGARAISSKLKWSFLLM</sequence>
<comment type="similarity">
    <text evidence="2 7">Belongs to the glycosyl hydrolase 47 family.</text>
</comment>
<keyword evidence="6" id="KW-0106">Calcium</keyword>
<dbReference type="InParanoid" id="B3RPB3"/>
<dbReference type="GO" id="GO:0005975">
    <property type="term" value="P:carbohydrate metabolic process"/>
    <property type="evidence" value="ECO:0007669"/>
    <property type="project" value="InterPro"/>
</dbReference>
<dbReference type="Pfam" id="PF02225">
    <property type="entry name" value="PA"/>
    <property type="match status" value="1"/>
</dbReference>